<feature type="region of interest" description="Disordered" evidence="1">
    <location>
        <begin position="1"/>
        <end position="27"/>
    </location>
</feature>
<dbReference type="EMBL" id="WIPF01000045">
    <property type="protein sequence ID" value="KAF3220891.1"/>
    <property type="molecule type" value="Genomic_DNA"/>
</dbReference>
<sequence length="69" mass="7715">MVLSRNGKRMAPQLHLPGDGYVSGKTRTKSGVSPEFCDKGLHHQCRVFAAWKSVILTERVFGEAWKSLN</sequence>
<proteinExistence type="predicted"/>
<evidence type="ECO:0000256" key="1">
    <source>
        <dbReference type="SAM" id="MobiDB-lite"/>
    </source>
</evidence>
<evidence type="ECO:0000313" key="7">
    <source>
        <dbReference type="Proteomes" id="UP000614610"/>
    </source>
</evidence>
<organism evidence="3 7">
    <name type="scientific">Orbilia oligospora</name>
    <name type="common">Nematode-trapping fungus</name>
    <name type="synonym">Arthrobotrys oligospora</name>
    <dbReference type="NCBI Taxonomy" id="2813651"/>
    <lineage>
        <taxon>Eukaryota</taxon>
        <taxon>Fungi</taxon>
        <taxon>Dikarya</taxon>
        <taxon>Ascomycota</taxon>
        <taxon>Pezizomycotina</taxon>
        <taxon>Orbiliomycetes</taxon>
        <taxon>Orbiliales</taxon>
        <taxon>Orbiliaceae</taxon>
        <taxon>Orbilia</taxon>
    </lineage>
</organism>
<protein>
    <submittedName>
        <fullName evidence="3">Uncharacterized protein</fullName>
    </submittedName>
</protein>
<dbReference type="Proteomes" id="UP000614610">
    <property type="component" value="Unassembled WGS sequence"/>
</dbReference>
<evidence type="ECO:0000313" key="6">
    <source>
        <dbReference type="Proteomes" id="UP000483672"/>
    </source>
</evidence>
<dbReference type="AlphaFoldDB" id="A0A6G1MGE8"/>
<gene>
    <name evidence="2" type="ORF">TWF106_002357</name>
    <name evidence="4" type="ORF">TWF191_007350</name>
    <name evidence="3" type="ORF">TWF679_007387</name>
</gene>
<name>A0A6G1MGE8_ORBOL</name>
<accession>A0A6G1MGE8</accession>
<dbReference type="Proteomes" id="UP000483672">
    <property type="component" value="Unassembled WGS sequence"/>
</dbReference>
<evidence type="ECO:0000313" key="2">
    <source>
        <dbReference type="EMBL" id="KAF3202587.1"/>
    </source>
</evidence>
<comment type="caution">
    <text evidence="3">The sequence shown here is derived from an EMBL/GenBank/DDBJ whole genome shotgun (WGS) entry which is preliminary data.</text>
</comment>
<evidence type="ECO:0000313" key="4">
    <source>
        <dbReference type="EMBL" id="KAF3220891.1"/>
    </source>
</evidence>
<evidence type="ECO:0000313" key="3">
    <source>
        <dbReference type="EMBL" id="KAF3209563.1"/>
    </source>
</evidence>
<dbReference type="EMBL" id="WIWT01000042">
    <property type="protein sequence ID" value="KAF3209563.1"/>
    <property type="molecule type" value="Genomic_DNA"/>
</dbReference>
<dbReference type="Proteomes" id="UP000472727">
    <property type="component" value="Unassembled WGS sequence"/>
</dbReference>
<reference evidence="5 6" key="1">
    <citation type="submission" date="2019-06" db="EMBL/GenBank/DDBJ databases">
        <authorList>
            <person name="Palmer J.M."/>
        </authorList>
    </citation>
    <scope>NUCLEOTIDE SEQUENCE</scope>
    <source>
        <strain evidence="2 5">TWF106</strain>
        <strain evidence="4 6">TWF191</strain>
        <strain evidence="3">TWF679</strain>
    </source>
</reference>
<evidence type="ECO:0000313" key="5">
    <source>
        <dbReference type="Proteomes" id="UP000472727"/>
    </source>
</evidence>
<dbReference type="EMBL" id="WIWS01000144">
    <property type="protein sequence ID" value="KAF3202587.1"/>
    <property type="molecule type" value="Genomic_DNA"/>
</dbReference>